<protein>
    <submittedName>
        <fullName evidence="2">Uncharacterized protein</fullName>
    </submittedName>
</protein>
<evidence type="ECO:0000313" key="2">
    <source>
        <dbReference type="EMBL" id="MEH7830537.1"/>
    </source>
</evidence>
<evidence type="ECO:0000256" key="1">
    <source>
        <dbReference type="SAM" id="SignalP"/>
    </source>
</evidence>
<accession>A0ABU8C0Q6</accession>
<reference evidence="2" key="1">
    <citation type="submission" date="2024-02" db="EMBL/GenBank/DDBJ databases">
        <title>Genome sequences of strain Gemmobacter sp. JM10B15.</title>
        <authorList>
            <person name="Zhang M."/>
        </authorList>
    </citation>
    <scope>NUCLEOTIDE SEQUENCE</scope>
    <source>
        <strain evidence="2">JM10B15</strain>
    </source>
</reference>
<sequence>MKIRLAAPVIALAMWTGLAHADAVSDALNAAQEAYAKGELGQTAAQVTTAARAVQALQQERLARALPQPTEGWTMTQGENGAGAMGLFGGAVGTIADATYSHDDGRSFTLTLTADSPVVASMAGILGNPQMMAMMGKVVKVGATEMLDQDGSLSALVANRVLVQAQGSSVEDMATILSAMDFDVLARFDQ</sequence>
<feature type="chain" id="PRO_5046237679" evidence="1">
    <location>
        <begin position="22"/>
        <end position="190"/>
    </location>
</feature>
<feature type="signal peptide" evidence="1">
    <location>
        <begin position="1"/>
        <end position="21"/>
    </location>
</feature>
<dbReference type="RefSeq" id="WP_335425576.1">
    <property type="nucleotide sequence ID" value="NZ_JBALHR010000034.1"/>
</dbReference>
<proteinExistence type="predicted"/>
<keyword evidence="3" id="KW-1185">Reference proteome</keyword>
<gene>
    <name evidence="2" type="ORF">V6590_20520</name>
</gene>
<dbReference type="Proteomes" id="UP001431963">
    <property type="component" value="Unassembled WGS sequence"/>
</dbReference>
<keyword evidence="1" id="KW-0732">Signal</keyword>
<organism evidence="2 3">
    <name type="scientific">Gemmobacter denitrificans</name>
    <dbReference type="NCBI Taxonomy" id="3123040"/>
    <lineage>
        <taxon>Bacteria</taxon>
        <taxon>Pseudomonadati</taxon>
        <taxon>Pseudomonadota</taxon>
        <taxon>Alphaproteobacteria</taxon>
        <taxon>Rhodobacterales</taxon>
        <taxon>Paracoccaceae</taxon>
        <taxon>Gemmobacter</taxon>
    </lineage>
</organism>
<dbReference type="EMBL" id="JBALHR010000034">
    <property type="protein sequence ID" value="MEH7830537.1"/>
    <property type="molecule type" value="Genomic_DNA"/>
</dbReference>
<comment type="caution">
    <text evidence="2">The sequence shown here is derived from an EMBL/GenBank/DDBJ whole genome shotgun (WGS) entry which is preliminary data.</text>
</comment>
<name>A0ABU8C0Q6_9RHOB</name>
<evidence type="ECO:0000313" key="3">
    <source>
        <dbReference type="Proteomes" id="UP001431963"/>
    </source>
</evidence>